<dbReference type="Proteomes" id="UP000299102">
    <property type="component" value="Unassembled WGS sequence"/>
</dbReference>
<evidence type="ECO:0008006" key="3">
    <source>
        <dbReference type="Google" id="ProtNLM"/>
    </source>
</evidence>
<proteinExistence type="predicted"/>
<dbReference type="EMBL" id="BGZK01001926">
    <property type="protein sequence ID" value="GBP88364.1"/>
    <property type="molecule type" value="Genomic_DNA"/>
</dbReference>
<name>A0A4C1ZMQ7_EUMVA</name>
<evidence type="ECO:0000313" key="1">
    <source>
        <dbReference type="EMBL" id="GBP88364.1"/>
    </source>
</evidence>
<protein>
    <recommendedName>
        <fullName evidence="3">Mos1 transposase HTH domain-containing protein</fullName>
    </recommendedName>
</protein>
<organism evidence="1 2">
    <name type="scientific">Eumeta variegata</name>
    <name type="common">Bagworm moth</name>
    <name type="synonym">Eumeta japonica</name>
    <dbReference type="NCBI Taxonomy" id="151549"/>
    <lineage>
        <taxon>Eukaryota</taxon>
        <taxon>Metazoa</taxon>
        <taxon>Ecdysozoa</taxon>
        <taxon>Arthropoda</taxon>
        <taxon>Hexapoda</taxon>
        <taxon>Insecta</taxon>
        <taxon>Pterygota</taxon>
        <taxon>Neoptera</taxon>
        <taxon>Endopterygota</taxon>
        <taxon>Lepidoptera</taxon>
        <taxon>Glossata</taxon>
        <taxon>Ditrysia</taxon>
        <taxon>Tineoidea</taxon>
        <taxon>Psychidae</taxon>
        <taxon>Oiketicinae</taxon>
        <taxon>Eumeta</taxon>
    </lineage>
</organism>
<dbReference type="AlphaFoldDB" id="A0A4C1ZMQ7"/>
<gene>
    <name evidence="1" type="ORF">EVAR_52669_1</name>
</gene>
<keyword evidence="2" id="KW-1185">Reference proteome</keyword>
<reference evidence="1 2" key="1">
    <citation type="journal article" date="2019" name="Commun. Biol.">
        <title>The bagworm genome reveals a unique fibroin gene that provides high tensile strength.</title>
        <authorList>
            <person name="Kono N."/>
            <person name="Nakamura H."/>
            <person name="Ohtoshi R."/>
            <person name="Tomita M."/>
            <person name="Numata K."/>
            <person name="Arakawa K."/>
        </authorList>
    </citation>
    <scope>NUCLEOTIDE SEQUENCE [LARGE SCALE GENOMIC DNA]</scope>
</reference>
<sequence>MKAYQRISLELRDNLGGNSPAYSTVARWCAEYTRGRTTTEGDLHSGRPTTVVTEETVKKNVKEDHHVTLCFMTGKTKNFNRSCA</sequence>
<evidence type="ECO:0000313" key="2">
    <source>
        <dbReference type="Proteomes" id="UP000299102"/>
    </source>
</evidence>
<accession>A0A4C1ZMQ7</accession>
<comment type="caution">
    <text evidence="1">The sequence shown here is derived from an EMBL/GenBank/DDBJ whole genome shotgun (WGS) entry which is preliminary data.</text>
</comment>